<dbReference type="PANTHER" id="PTHR21299:SF1">
    <property type="entry name" value="PANTOATE--BETA-ALANINE LIGASE"/>
    <property type="match status" value="1"/>
</dbReference>
<dbReference type="Gene3D" id="3.30.1300.10">
    <property type="entry name" value="Pantoate-beta-alanine ligase, C-terminal domain"/>
    <property type="match status" value="1"/>
</dbReference>
<evidence type="ECO:0000256" key="6">
    <source>
        <dbReference type="ARBA" id="ARBA00022840"/>
    </source>
</evidence>
<keyword evidence="8" id="KW-0963">Cytoplasm</keyword>
<evidence type="ECO:0000313" key="15">
    <source>
        <dbReference type="Proteomes" id="UP000043437"/>
    </source>
</evidence>
<dbReference type="GO" id="GO:0005524">
    <property type="term" value="F:ATP binding"/>
    <property type="evidence" value="ECO:0007669"/>
    <property type="project" value="UniProtKB-KW"/>
</dbReference>
<dbReference type="CDD" id="cd00560">
    <property type="entry name" value="PanC"/>
    <property type="match status" value="1"/>
</dbReference>
<evidence type="ECO:0000256" key="2">
    <source>
        <dbReference type="ARBA" id="ARBA00009256"/>
    </source>
</evidence>
<organism evidence="11 14">
    <name type="scientific">Helicobacter ailurogastricus</name>
    <dbReference type="NCBI Taxonomy" id="1578720"/>
    <lineage>
        <taxon>Bacteria</taxon>
        <taxon>Pseudomonadati</taxon>
        <taxon>Campylobacterota</taxon>
        <taxon>Epsilonproteobacteria</taxon>
        <taxon>Campylobacterales</taxon>
        <taxon>Helicobacteraceae</taxon>
        <taxon>Helicobacter</taxon>
    </lineage>
</organism>
<keyword evidence="6 8" id="KW-0067">ATP-binding</keyword>
<evidence type="ECO:0000313" key="10">
    <source>
        <dbReference type="EMBL" id="CRF42391.1"/>
    </source>
</evidence>
<feature type="binding site" evidence="8">
    <location>
        <position position="170"/>
    </location>
    <ligand>
        <name>ATP</name>
        <dbReference type="ChEBI" id="CHEBI:30616"/>
    </ligand>
</feature>
<dbReference type="GeneID" id="82131249"/>
<sequence>MQIFKTPADLKALPAQNIGFVPTMGALHAGHLSLIKRAKAENDFILVSIFVNPTQFGPQEDFNQYPRPLEEDLKLCAKAGVHAVFTPQVETLYPFKEAITLTPPKDLLGFEANLRPGHFSGVLQVVLKLFNLVRPKRAYFGQKDAQQLLMIQRMADDLFLPVEVVACPTLRDFDGLALSSRNVYLSPKQRQQALKIPQALQAMQEAYKAGTRESTKLLALGQEILKGLEVQYLSLCNRQLEPLEQVVPDQSLILVAVKVGITRLLDNLWL</sequence>
<dbReference type="GO" id="GO:0004592">
    <property type="term" value="F:pantoate-beta-alanine ligase activity"/>
    <property type="evidence" value="ECO:0007669"/>
    <property type="project" value="UniProtKB-UniRule"/>
</dbReference>
<keyword evidence="3 8" id="KW-0436">Ligase</keyword>
<protein>
    <recommendedName>
        <fullName evidence="8">Pantothenate synthetase</fullName>
        <shortName evidence="8">PS</shortName>
        <ecNumber evidence="8">6.3.2.1</ecNumber>
    </recommendedName>
    <alternativeName>
        <fullName evidence="8">Pantoate--beta-alanine ligase</fullName>
    </alternativeName>
    <alternativeName>
        <fullName evidence="8">Pantoate-activating enzyme</fullName>
    </alternativeName>
</protein>
<evidence type="ECO:0000313" key="14">
    <source>
        <dbReference type="Proteomes" id="UP000041394"/>
    </source>
</evidence>
<accession>A0A0K2XGD3</accession>
<evidence type="ECO:0000313" key="11">
    <source>
        <dbReference type="EMBL" id="CRF44668.1"/>
    </source>
</evidence>
<evidence type="ECO:0000313" key="9">
    <source>
        <dbReference type="EMBL" id="CRF40324.1"/>
    </source>
</evidence>
<gene>
    <name evidence="8" type="primary">panC</name>
    <name evidence="9" type="ORF">HAL011_00760</name>
    <name evidence="10" type="ORF">HAL013_05650</name>
    <name evidence="12" type="ORF">HAL07_02110</name>
    <name evidence="11" type="ORF">HAL09_12650</name>
</gene>
<keyword evidence="13" id="KW-1185">Reference proteome</keyword>
<name>A0A0K2XGD3_9HELI</name>
<evidence type="ECO:0000313" key="13">
    <source>
        <dbReference type="Proteomes" id="UP000038622"/>
    </source>
</evidence>
<dbReference type="STRING" id="1578720.HAL011_00760"/>
<reference evidence="14 15" key="3">
    <citation type="submission" date="2014-12" db="EMBL/GenBank/DDBJ databases">
        <authorList>
            <person name="Jaenicke S."/>
        </authorList>
    </citation>
    <scope>NUCLEOTIDE SEQUENCE [LARGE SCALE GENOMIC DNA]</scope>
</reference>
<comment type="catalytic activity">
    <reaction evidence="7 8">
        <text>(R)-pantoate + beta-alanine + ATP = (R)-pantothenate + AMP + diphosphate + H(+)</text>
        <dbReference type="Rhea" id="RHEA:10912"/>
        <dbReference type="ChEBI" id="CHEBI:15378"/>
        <dbReference type="ChEBI" id="CHEBI:15980"/>
        <dbReference type="ChEBI" id="CHEBI:29032"/>
        <dbReference type="ChEBI" id="CHEBI:30616"/>
        <dbReference type="ChEBI" id="CHEBI:33019"/>
        <dbReference type="ChEBI" id="CHEBI:57966"/>
        <dbReference type="ChEBI" id="CHEBI:456215"/>
        <dbReference type="EC" id="6.3.2.1"/>
    </reaction>
</comment>
<comment type="similarity">
    <text evidence="2 8">Belongs to the pantothenate synthetase family.</text>
</comment>
<evidence type="ECO:0000256" key="5">
    <source>
        <dbReference type="ARBA" id="ARBA00022741"/>
    </source>
</evidence>
<dbReference type="HAMAP" id="MF_00158">
    <property type="entry name" value="PanC"/>
    <property type="match status" value="1"/>
</dbReference>
<dbReference type="EMBL" id="CDMH01000025">
    <property type="protein sequence ID" value="CRF42391.1"/>
    <property type="molecule type" value="Genomic_DNA"/>
</dbReference>
<dbReference type="InterPro" id="IPR004821">
    <property type="entry name" value="Cyt_trans-like"/>
</dbReference>
<dbReference type="Pfam" id="PF02569">
    <property type="entry name" value="Pantoate_ligase"/>
    <property type="match status" value="1"/>
</dbReference>
<dbReference type="OrthoDB" id="9773087at2"/>
<evidence type="ECO:0000256" key="4">
    <source>
        <dbReference type="ARBA" id="ARBA00022655"/>
    </source>
</evidence>
<dbReference type="Gene3D" id="3.40.50.620">
    <property type="entry name" value="HUPs"/>
    <property type="match status" value="1"/>
</dbReference>
<dbReference type="RefSeq" id="WP_053941035.1">
    <property type="nucleotide sequence ID" value="NZ_BSCV01000014.1"/>
</dbReference>
<dbReference type="PANTHER" id="PTHR21299">
    <property type="entry name" value="CYTIDYLATE KINASE/PANTOATE-BETA-ALANINE LIGASE"/>
    <property type="match status" value="1"/>
</dbReference>
<dbReference type="GO" id="GO:0005829">
    <property type="term" value="C:cytosol"/>
    <property type="evidence" value="ECO:0007669"/>
    <property type="project" value="TreeGrafter"/>
</dbReference>
<evidence type="ECO:0000313" key="12">
    <source>
        <dbReference type="EMBL" id="CRF52085.1"/>
    </source>
</evidence>
<dbReference type="EMBL" id="CDMG01000002">
    <property type="protein sequence ID" value="CRF52085.1"/>
    <property type="molecule type" value="Genomic_DNA"/>
</dbReference>
<evidence type="ECO:0000256" key="3">
    <source>
        <dbReference type="ARBA" id="ARBA00022598"/>
    </source>
</evidence>
<keyword evidence="4 8" id="KW-0566">Pantothenate biosynthesis</keyword>
<feature type="binding site" evidence="8">
    <location>
        <position position="55"/>
    </location>
    <ligand>
        <name>beta-alanine</name>
        <dbReference type="ChEBI" id="CHEBI:57966"/>
    </ligand>
</feature>
<dbReference type="NCBIfam" id="TIGR00125">
    <property type="entry name" value="cyt_tran_rel"/>
    <property type="match status" value="1"/>
</dbReference>
<dbReference type="EC" id="6.3.2.1" evidence="8"/>
<dbReference type="Proteomes" id="UP000041394">
    <property type="component" value="Unassembled WGS sequence"/>
</dbReference>
<evidence type="ECO:0000256" key="8">
    <source>
        <dbReference type="HAMAP-Rule" id="MF_00158"/>
    </source>
</evidence>
<reference evidence="11" key="1">
    <citation type="submission" date="2014-12" db="EMBL/GenBank/DDBJ databases">
        <title>Whole genome sequences of four Staphylococcus schleiferi canine isolates.</title>
        <authorList>
            <person name="Misic A.M."/>
            <person name="Cain C."/>
            <person name="Morris D.O."/>
            <person name="Rankin S."/>
            <person name="Beiting D."/>
        </authorList>
    </citation>
    <scope>NUCLEOTIDE SEQUENCE</scope>
    <source>
        <strain evidence="9">ASB11</strain>
        <strain evidence="10">ASB13</strain>
        <strain evidence="12">ASB7</strain>
        <strain evidence="11">ASB9</strain>
    </source>
</reference>
<dbReference type="AlphaFoldDB" id="A0A0K2XGD3"/>
<feature type="binding site" evidence="8">
    <location>
        <begin position="178"/>
        <end position="181"/>
    </location>
    <ligand>
        <name>ATP</name>
        <dbReference type="ChEBI" id="CHEBI:30616"/>
    </ligand>
</feature>
<proteinExistence type="inferred from homology"/>
<dbReference type="UniPathway" id="UPA00028">
    <property type="reaction ID" value="UER00005"/>
</dbReference>
<comment type="function">
    <text evidence="8">Catalyzes the condensation of pantoate with beta-alanine in an ATP-dependent reaction via a pantoyl-adenylate intermediate.</text>
</comment>
<feature type="active site" description="Proton donor" evidence="8">
    <location>
        <position position="31"/>
    </location>
</feature>
<dbReference type="InterPro" id="IPR003721">
    <property type="entry name" value="Pantoate_ligase"/>
</dbReference>
<feature type="binding site" evidence="8">
    <location>
        <begin position="24"/>
        <end position="31"/>
    </location>
    <ligand>
        <name>ATP</name>
        <dbReference type="ChEBI" id="CHEBI:30616"/>
    </ligand>
</feature>
<dbReference type="InterPro" id="IPR042176">
    <property type="entry name" value="Pantoate_ligase_C"/>
</dbReference>
<dbReference type="Proteomes" id="UP000038622">
    <property type="component" value="Unassembled WGS sequence"/>
</dbReference>
<dbReference type="NCBIfam" id="TIGR00018">
    <property type="entry name" value="panC"/>
    <property type="match status" value="1"/>
</dbReference>
<comment type="miscellaneous">
    <text evidence="8">The reaction proceeds by a bi uni uni bi ping pong mechanism.</text>
</comment>
<feature type="binding site" evidence="8">
    <location>
        <position position="55"/>
    </location>
    <ligand>
        <name>(R)-pantoate</name>
        <dbReference type="ChEBI" id="CHEBI:15980"/>
    </ligand>
</feature>
<comment type="subunit">
    <text evidence="8">Homodimer.</text>
</comment>
<reference evidence="13" key="2">
    <citation type="submission" date="2014-12" db="EMBL/GenBank/DDBJ databases">
        <authorList>
            <person name="Smet A."/>
        </authorList>
    </citation>
    <scope>NUCLEOTIDE SEQUENCE [LARGE SCALE GENOMIC DNA]</scope>
</reference>
<evidence type="ECO:0000256" key="1">
    <source>
        <dbReference type="ARBA" id="ARBA00004990"/>
    </source>
</evidence>
<keyword evidence="5 8" id="KW-0547">Nucleotide-binding</keyword>
<feature type="binding site" evidence="8">
    <location>
        <position position="147"/>
    </location>
    <ligand>
        <name>(R)-pantoate</name>
        <dbReference type="ChEBI" id="CHEBI:15980"/>
    </ligand>
</feature>
<dbReference type="Proteomes" id="UP000043437">
    <property type="component" value="Unassembled WGS sequence"/>
</dbReference>
<dbReference type="EMBL" id="CDML01000001">
    <property type="protein sequence ID" value="CRF40324.1"/>
    <property type="molecule type" value="Genomic_DNA"/>
</dbReference>
<dbReference type="GO" id="GO:0015940">
    <property type="term" value="P:pantothenate biosynthetic process"/>
    <property type="evidence" value="ECO:0007669"/>
    <property type="project" value="UniProtKB-UniRule"/>
</dbReference>
<evidence type="ECO:0000256" key="7">
    <source>
        <dbReference type="ARBA" id="ARBA00048258"/>
    </source>
</evidence>
<dbReference type="Proteomes" id="UP000045175">
    <property type="component" value="Unassembled WGS sequence"/>
</dbReference>
<comment type="pathway">
    <text evidence="1 8">Cofactor biosynthesis; (R)-pantothenate biosynthesis; (R)-pantothenate from (R)-pantoate and beta-alanine: step 1/1.</text>
</comment>
<feature type="binding site" evidence="8">
    <location>
        <begin position="141"/>
        <end position="144"/>
    </location>
    <ligand>
        <name>ATP</name>
        <dbReference type="ChEBI" id="CHEBI:30616"/>
    </ligand>
</feature>
<dbReference type="SUPFAM" id="SSF52374">
    <property type="entry name" value="Nucleotidylyl transferase"/>
    <property type="match status" value="1"/>
</dbReference>
<dbReference type="InterPro" id="IPR014729">
    <property type="entry name" value="Rossmann-like_a/b/a_fold"/>
</dbReference>
<comment type="subcellular location">
    <subcellularLocation>
        <location evidence="8">Cytoplasm</location>
    </subcellularLocation>
</comment>
<dbReference type="EMBL" id="CDMN01000049">
    <property type="protein sequence ID" value="CRF44668.1"/>
    <property type="molecule type" value="Genomic_DNA"/>
</dbReference>